<dbReference type="EMBL" id="CU633900">
    <property type="protein sequence ID" value="CAP68619.1"/>
    <property type="molecule type" value="Genomic_DNA"/>
</dbReference>
<proteinExistence type="predicted"/>
<dbReference type="KEGG" id="pan:PODANSg4981"/>
<dbReference type="GeneID" id="6191887"/>
<sequence length="47" mass="5009">MALTPPPALGLCRTRASSEPGVRPHGTNPGVFCWSQVVVITGIFRCQ</sequence>
<dbReference type="RefSeq" id="XP_001907946.1">
    <property type="nucleotide sequence ID" value="XM_001907911.1"/>
</dbReference>
<evidence type="ECO:0000313" key="3">
    <source>
        <dbReference type="Proteomes" id="UP000001197"/>
    </source>
</evidence>
<dbReference type="Proteomes" id="UP000001197">
    <property type="component" value="Chromosome 7"/>
</dbReference>
<reference evidence="3" key="3">
    <citation type="journal article" date="2014" name="Genetics">
        <title>Maintaining two mating types: Structure of the mating type locus and its role in heterokaryosis in Podospora anserina.</title>
        <authorList>
            <person name="Grognet P."/>
            <person name="Bidard F."/>
            <person name="Kuchly C."/>
            <person name="Tong L.C.H."/>
            <person name="Coppin E."/>
            <person name="Benkhali J.A."/>
            <person name="Couloux A."/>
            <person name="Wincker P."/>
            <person name="Debuchy R."/>
            <person name="Silar P."/>
        </authorList>
    </citation>
    <scope>GENOME REANNOTATION</scope>
    <source>
        <strain evidence="3">S / ATCC MYA-4624 / DSM 980 / FGSC 10383</strain>
    </source>
</reference>
<reference evidence="1 3" key="1">
    <citation type="journal article" date="2008" name="Genome Biol.">
        <title>The genome sequence of the model ascomycete fungus Podospora anserina.</title>
        <authorList>
            <person name="Espagne E."/>
            <person name="Lespinet O."/>
            <person name="Malagnac F."/>
            <person name="Da Silva C."/>
            <person name="Jaillon O."/>
            <person name="Porcel B.M."/>
            <person name="Couloux A."/>
            <person name="Aury J.-M."/>
            <person name="Segurens B."/>
            <person name="Poulain J."/>
            <person name="Anthouard V."/>
            <person name="Grossetete S."/>
            <person name="Khalili H."/>
            <person name="Coppin E."/>
            <person name="Dequard-Chablat M."/>
            <person name="Picard M."/>
            <person name="Contamine V."/>
            <person name="Arnaise S."/>
            <person name="Bourdais A."/>
            <person name="Berteaux-Lecellier V."/>
            <person name="Gautheret D."/>
            <person name="de Vries R.P."/>
            <person name="Battaglia E."/>
            <person name="Coutinho P.M."/>
            <person name="Danchin E.G.J."/>
            <person name="Henrissat B."/>
            <person name="El Khoury R."/>
            <person name="Sainsard-Chanet A."/>
            <person name="Boivin A."/>
            <person name="Pinan-Lucarre B."/>
            <person name="Sellem C.H."/>
            <person name="Debuchy R."/>
            <person name="Wincker P."/>
            <person name="Weissenbach J."/>
            <person name="Silar P."/>
        </authorList>
    </citation>
    <scope>NUCLEOTIDE SEQUENCE [LARGE SCALE GENOMIC DNA]</scope>
    <source>
        <strain evidence="3">S / ATCC MYA-4624 / DSM 980 / FGSC 10383</strain>
        <strain evidence="1">S mat+</strain>
    </source>
</reference>
<dbReference type="InParanoid" id="B2AW45"/>
<keyword evidence="3" id="KW-1185">Reference proteome</keyword>
<dbReference type="EMBL" id="FO904942">
    <property type="protein sequence ID" value="CDP32092.1"/>
    <property type="molecule type" value="Genomic_DNA"/>
</dbReference>
<evidence type="ECO:0000313" key="2">
    <source>
        <dbReference type="EMBL" id="CDP32092.1"/>
    </source>
</evidence>
<evidence type="ECO:0000313" key="1">
    <source>
        <dbReference type="EMBL" id="CAP68619.1"/>
    </source>
</evidence>
<gene>
    <name evidence="1" type="ORF">PODANS_7_5910</name>
</gene>
<dbReference type="HOGENOM" id="CLU_3175608_0_0_1"/>
<name>B2AW45_PODAN</name>
<dbReference type="AlphaFoldDB" id="B2AW45"/>
<reference evidence="2" key="4">
    <citation type="submission" date="2014-09" db="EMBL/GenBank/DDBJ databases">
        <title>Maintaining two mating types: Structure of the mating type locus and its role in heterokaryosis in Podospora anserina.</title>
        <authorList>
            <person name="Grognet P."/>
            <person name="Bidard F."/>
            <person name="Kuchly C."/>
            <person name="Chan Ho Tong L."/>
            <person name="Coppin E."/>
            <person name="Ait Benkhali J."/>
            <person name="Couloux A."/>
            <person name="Wincker P."/>
            <person name="Debuchy R."/>
            <person name="Silar P."/>
        </authorList>
    </citation>
    <scope>NUCLEOTIDE SEQUENCE</scope>
</reference>
<protein>
    <submittedName>
        <fullName evidence="1">Podospora anserina S mat+ genomic DNA chromosome 7, supercontig 1</fullName>
    </submittedName>
</protein>
<reference evidence="1" key="2">
    <citation type="submission" date="2008-07" db="EMBL/GenBank/DDBJ databases">
        <authorList>
            <person name="Genoscope - CEA"/>
        </authorList>
    </citation>
    <scope>NUCLEOTIDE SEQUENCE</scope>
    <source>
        <strain evidence="1">S mat+</strain>
    </source>
</reference>
<accession>B2AW45</accession>
<dbReference type="VEuPathDB" id="FungiDB:PODANS_7_5910"/>
<organism evidence="1">
    <name type="scientific">Podospora anserina (strain S / ATCC MYA-4624 / DSM 980 / FGSC 10383)</name>
    <name type="common">Pleurage anserina</name>
    <dbReference type="NCBI Taxonomy" id="515849"/>
    <lineage>
        <taxon>Eukaryota</taxon>
        <taxon>Fungi</taxon>
        <taxon>Dikarya</taxon>
        <taxon>Ascomycota</taxon>
        <taxon>Pezizomycotina</taxon>
        <taxon>Sordariomycetes</taxon>
        <taxon>Sordariomycetidae</taxon>
        <taxon>Sordariales</taxon>
        <taxon>Podosporaceae</taxon>
        <taxon>Podospora</taxon>
        <taxon>Podospora anserina</taxon>
    </lineage>
</organism>